<dbReference type="Proteomes" id="UP000239872">
    <property type="component" value="Unassembled WGS sequence"/>
</dbReference>
<keyword evidence="2" id="KW-0812">Transmembrane</keyword>
<comment type="caution">
    <text evidence="3">The sequence shown here is derived from an EMBL/GenBank/DDBJ whole genome shotgun (WGS) entry which is preliminary data.</text>
</comment>
<evidence type="ECO:0000256" key="1">
    <source>
        <dbReference type="SAM" id="Coils"/>
    </source>
</evidence>
<proteinExistence type="predicted"/>
<feature type="coiled-coil region" evidence="1">
    <location>
        <begin position="5"/>
        <end position="32"/>
    </location>
</feature>
<dbReference type="EMBL" id="PPSL01000001">
    <property type="protein sequence ID" value="PQJ12901.1"/>
    <property type="molecule type" value="Genomic_DNA"/>
</dbReference>
<keyword evidence="4" id="KW-1185">Reference proteome</keyword>
<reference evidence="3 4" key="1">
    <citation type="submission" date="2018-01" db="EMBL/GenBank/DDBJ databases">
        <title>A novel member of the phylum Bacteroidetes isolated from glacier ice.</title>
        <authorList>
            <person name="Liu Q."/>
            <person name="Xin Y.-H."/>
        </authorList>
    </citation>
    <scope>NUCLEOTIDE SEQUENCE [LARGE SCALE GENOMIC DNA]</scope>
    <source>
        <strain evidence="3 4">RB1R16</strain>
    </source>
</reference>
<feature type="transmembrane region" description="Helical" evidence="2">
    <location>
        <begin position="55"/>
        <end position="76"/>
    </location>
</feature>
<accession>A0A2S7T203</accession>
<evidence type="ECO:0000256" key="2">
    <source>
        <dbReference type="SAM" id="Phobius"/>
    </source>
</evidence>
<keyword evidence="1" id="KW-0175">Coiled coil</keyword>
<dbReference type="RefSeq" id="WP_105037785.1">
    <property type="nucleotide sequence ID" value="NZ_PPSL01000001.1"/>
</dbReference>
<organism evidence="3 4">
    <name type="scientific">Flavipsychrobacter stenotrophus</name>
    <dbReference type="NCBI Taxonomy" id="2077091"/>
    <lineage>
        <taxon>Bacteria</taxon>
        <taxon>Pseudomonadati</taxon>
        <taxon>Bacteroidota</taxon>
        <taxon>Chitinophagia</taxon>
        <taxon>Chitinophagales</taxon>
        <taxon>Chitinophagaceae</taxon>
        <taxon>Flavipsychrobacter</taxon>
    </lineage>
</organism>
<dbReference type="AlphaFoldDB" id="A0A2S7T203"/>
<evidence type="ECO:0000313" key="4">
    <source>
        <dbReference type="Proteomes" id="UP000239872"/>
    </source>
</evidence>
<gene>
    <name evidence="3" type="ORF">CJD36_003915</name>
</gene>
<sequence>MITDTDQITETKESLTLQLEKLQKEIKNLKILGMTIVVIGIIAGCYSLIDALDSGHISSLTAAPIFAALLLVRVVAVKPLKVKKDLAWEIDNKLMQMS</sequence>
<name>A0A2S7T203_9BACT</name>
<protein>
    <submittedName>
        <fullName evidence="3">Uncharacterized protein</fullName>
    </submittedName>
</protein>
<feature type="transmembrane region" description="Helical" evidence="2">
    <location>
        <begin position="31"/>
        <end position="49"/>
    </location>
</feature>
<evidence type="ECO:0000313" key="3">
    <source>
        <dbReference type="EMBL" id="PQJ12901.1"/>
    </source>
</evidence>
<keyword evidence="2" id="KW-0472">Membrane</keyword>
<keyword evidence="2" id="KW-1133">Transmembrane helix</keyword>